<comment type="caution">
    <text evidence="2">The sequence shown here is derived from an EMBL/GenBank/DDBJ whole genome shotgun (WGS) entry which is preliminary data.</text>
</comment>
<evidence type="ECO:0008006" key="4">
    <source>
        <dbReference type="Google" id="ProtNLM"/>
    </source>
</evidence>
<feature type="compositionally biased region" description="Polar residues" evidence="1">
    <location>
        <begin position="1"/>
        <end position="13"/>
    </location>
</feature>
<keyword evidence="3" id="KW-1185">Reference proteome</keyword>
<dbReference type="EMBL" id="BGZK01000428">
    <property type="protein sequence ID" value="GBP42999.1"/>
    <property type="molecule type" value="Genomic_DNA"/>
</dbReference>
<evidence type="ECO:0000256" key="1">
    <source>
        <dbReference type="SAM" id="MobiDB-lite"/>
    </source>
</evidence>
<evidence type="ECO:0000313" key="2">
    <source>
        <dbReference type="EMBL" id="GBP42999.1"/>
    </source>
</evidence>
<feature type="region of interest" description="Disordered" evidence="1">
    <location>
        <begin position="1"/>
        <end position="77"/>
    </location>
</feature>
<name>A0A4C1VXM7_EUMVA</name>
<feature type="compositionally biased region" description="Polar residues" evidence="1">
    <location>
        <begin position="64"/>
        <end position="75"/>
    </location>
</feature>
<sequence length="235" mass="26211">MSKNLGLIESNQPDFKIGKSKSRNNEQLPKSKSPTFRSEKSPKKQNLKISSTVTPRSPPHKSSFETVPNYSSSPMRSIGSPELCAIKSKSKKSKDSISIPYYKIIAAELCVTRLGVNYKCVSIINPDETILIDGVEITAVDANHDVKDELRAGRPLTDKVNAILEKVERDRHISSNDIAEGLEIDLKAVLIYLKETLGHDWAHFVNALGGRGVTRPLFSKVAMLEHYKFLAHHEF</sequence>
<dbReference type="Proteomes" id="UP000299102">
    <property type="component" value="Unassembled WGS sequence"/>
</dbReference>
<evidence type="ECO:0000313" key="3">
    <source>
        <dbReference type="Proteomes" id="UP000299102"/>
    </source>
</evidence>
<feature type="compositionally biased region" description="Polar residues" evidence="1">
    <location>
        <begin position="25"/>
        <end position="36"/>
    </location>
</feature>
<reference evidence="2 3" key="1">
    <citation type="journal article" date="2019" name="Commun. Biol.">
        <title>The bagworm genome reveals a unique fibroin gene that provides high tensile strength.</title>
        <authorList>
            <person name="Kono N."/>
            <person name="Nakamura H."/>
            <person name="Ohtoshi R."/>
            <person name="Tomita M."/>
            <person name="Numata K."/>
            <person name="Arakawa K."/>
        </authorList>
    </citation>
    <scope>NUCLEOTIDE SEQUENCE [LARGE SCALE GENOMIC DNA]</scope>
</reference>
<organism evidence="2 3">
    <name type="scientific">Eumeta variegata</name>
    <name type="common">Bagworm moth</name>
    <name type="synonym">Eumeta japonica</name>
    <dbReference type="NCBI Taxonomy" id="151549"/>
    <lineage>
        <taxon>Eukaryota</taxon>
        <taxon>Metazoa</taxon>
        <taxon>Ecdysozoa</taxon>
        <taxon>Arthropoda</taxon>
        <taxon>Hexapoda</taxon>
        <taxon>Insecta</taxon>
        <taxon>Pterygota</taxon>
        <taxon>Neoptera</taxon>
        <taxon>Endopterygota</taxon>
        <taxon>Lepidoptera</taxon>
        <taxon>Glossata</taxon>
        <taxon>Ditrysia</taxon>
        <taxon>Tineoidea</taxon>
        <taxon>Psychidae</taxon>
        <taxon>Oiketicinae</taxon>
        <taxon>Eumeta</taxon>
    </lineage>
</organism>
<dbReference type="OrthoDB" id="616263at2759"/>
<protein>
    <recommendedName>
        <fullName evidence="4">Histone-lysine N-methyltransferase SETMAR</fullName>
    </recommendedName>
</protein>
<accession>A0A4C1VXM7</accession>
<proteinExistence type="predicted"/>
<dbReference type="AlphaFoldDB" id="A0A4C1VXM7"/>
<gene>
    <name evidence="2" type="ORF">EVAR_49487_1</name>
</gene>